<sequence>MNAVKTPLLLRIGEVSAQSSLPIKTIRYYDEIGLLSPAVERSQAGYRLFRPLVIERLGFIKRAQSLGLSLTEVKDILEVHDQGQLPCDRVKQQIHGKVQTIDQQIRQLQALRAELQDLLNDWQEEPSAHLAETLICPNIETL</sequence>
<dbReference type="Proteomes" id="UP000646053">
    <property type="component" value="Unassembled WGS sequence"/>
</dbReference>
<dbReference type="Gene3D" id="1.10.1660.10">
    <property type="match status" value="1"/>
</dbReference>
<name>A0A8J7Z1R4_9CYAN</name>
<dbReference type="AlphaFoldDB" id="A0A8J7Z1R4"/>
<dbReference type="InterPro" id="IPR047057">
    <property type="entry name" value="MerR_fam"/>
</dbReference>
<comment type="caution">
    <text evidence="6">The sequence shown here is derived from an EMBL/GenBank/DDBJ whole genome shotgun (WGS) entry which is preliminary data.</text>
</comment>
<dbReference type="CDD" id="cd04770">
    <property type="entry name" value="HTH_HMRTR"/>
    <property type="match status" value="1"/>
</dbReference>
<evidence type="ECO:0000256" key="3">
    <source>
        <dbReference type="ARBA" id="ARBA00023163"/>
    </source>
</evidence>
<dbReference type="GO" id="GO:0003700">
    <property type="term" value="F:DNA-binding transcription factor activity"/>
    <property type="evidence" value="ECO:0007669"/>
    <property type="project" value="InterPro"/>
</dbReference>
<evidence type="ECO:0000313" key="6">
    <source>
        <dbReference type="EMBL" id="NDJ16196.1"/>
    </source>
</evidence>
<dbReference type="PANTHER" id="PTHR30204">
    <property type="entry name" value="REDOX-CYCLING DRUG-SENSING TRANSCRIPTIONAL ACTIVATOR SOXR"/>
    <property type="match status" value="1"/>
</dbReference>
<keyword evidence="4" id="KW-0175">Coiled coil</keyword>
<dbReference type="InterPro" id="IPR015358">
    <property type="entry name" value="Tscrpt_reg_MerR_DNA-bd"/>
</dbReference>
<dbReference type="InterPro" id="IPR009061">
    <property type="entry name" value="DNA-bd_dom_put_sf"/>
</dbReference>
<accession>A0A8J7Z1R4</accession>
<evidence type="ECO:0000313" key="7">
    <source>
        <dbReference type="Proteomes" id="UP000646053"/>
    </source>
</evidence>
<keyword evidence="1" id="KW-0805">Transcription regulation</keyword>
<evidence type="ECO:0000259" key="5">
    <source>
        <dbReference type="PROSITE" id="PS50937"/>
    </source>
</evidence>
<proteinExistence type="predicted"/>
<dbReference type="SUPFAM" id="SSF46955">
    <property type="entry name" value="Putative DNA-binding domain"/>
    <property type="match status" value="1"/>
</dbReference>
<organism evidence="6 7">
    <name type="scientific">Myxacorys almedinensis A</name>
    <dbReference type="NCBI Taxonomy" id="2690445"/>
    <lineage>
        <taxon>Bacteria</taxon>
        <taxon>Bacillati</taxon>
        <taxon>Cyanobacteriota</taxon>
        <taxon>Cyanophyceae</taxon>
        <taxon>Leptolyngbyales</taxon>
        <taxon>Leptolyngbyaceae</taxon>
        <taxon>Myxacorys</taxon>
        <taxon>Myxacorys almedinensis</taxon>
    </lineage>
</organism>
<evidence type="ECO:0000256" key="4">
    <source>
        <dbReference type="SAM" id="Coils"/>
    </source>
</evidence>
<dbReference type="PANTHER" id="PTHR30204:SF94">
    <property type="entry name" value="HEAVY METAL-DEPENDENT TRANSCRIPTIONAL REGULATOR HI_0293-RELATED"/>
    <property type="match status" value="1"/>
</dbReference>
<keyword evidence="3" id="KW-0804">Transcription</keyword>
<dbReference type="RefSeq" id="WP_162421696.1">
    <property type="nucleotide sequence ID" value="NZ_WVIE01000002.1"/>
</dbReference>
<feature type="coiled-coil region" evidence="4">
    <location>
        <begin position="98"/>
        <end position="125"/>
    </location>
</feature>
<dbReference type="GO" id="GO:0003677">
    <property type="term" value="F:DNA binding"/>
    <property type="evidence" value="ECO:0007669"/>
    <property type="project" value="UniProtKB-KW"/>
</dbReference>
<dbReference type="Pfam" id="PF00376">
    <property type="entry name" value="MerR"/>
    <property type="match status" value="1"/>
</dbReference>
<dbReference type="InterPro" id="IPR000551">
    <property type="entry name" value="MerR-type_HTH_dom"/>
</dbReference>
<dbReference type="EMBL" id="WVIE01000002">
    <property type="protein sequence ID" value="NDJ16196.1"/>
    <property type="molecule type" value="Genomic_DNA"/>
</dbReference>
<dbReference type="SMART" id="SM00422">
    <property type="entry name" value="HTH_MERR"/>
    <property type="match status" value="1"/>
</dbReference>
<keyword evidence="2 6" id="KW-0238">DNA-binding</keyword>
<evidence type="ECO:0000256" key="1">
    <source>
        <dbReference type="ARBA" id="ARBA00023015"/>
    </source>
</evidence>
<keyword evidence="7" id="KW-1185">Reference proteome</keyword>
<reference evidence="6" key="1">
    <citation type="submission" date="2019-12" db="EMBL/GenBank/DDBJ databases">
        <title>High-Quality draft genome sequences of three cyanobacteria isolated from the limestone walls of the Old Cathedral of Coimbra.</title>
        <authorList>
            <person name="Tiago I."/>
            <person name="Soares F."/>
            <person name="Portugal A."/>
        </authorList>
    </citation>
    <scope>NUCLEOTIDE SEQUENCE</scope>
    <source>
        <strain evidence="6">A</strain>
    </source>
</reference>
<dbReference type="Pfam" id="PF09278">
    <property type="entry name" value="MerR-DNA-bind"/>
    <property type="match status" value="1"/>
</dbReference>
<protein>
    <submittedName>
        <fullName evidence="6">MerR family DNA-binding protein</fullName>
    </submittedName>
</protein>
<gene>
    <name evidence="6" type="ORF">GS601_02645</name>
</gene>
<evidence type="ECO:0000256" key="2">
    <source>
        <dbReference type="ARBA" id="ARBA00023125"/>
    </source>
</evidence>
<dbReference type="PROSITE" id="PS50937">
    <property type="entry name" value="HTH_MERR_2"/>
    <property type="match status" value="1"/>
</dbReference>
<feature type="domain" description="HTH merR-type" evidence="5">
    <location>
        <begin position="9"/>
        <end position="79"/>
    </location>
</feature>